<comment type="caution">
    <text evidence="2">The sequence shown here is derived from an EMBL/GenBank/DDBJ whole genome shotgun (WGS) entry which is preliminary data.</text>
</comment>
<accession>A0A3N0YLE4</accession>
<reference evidence="2 3" key="1">
    <citation type="submission" date="2018-10" db="EMBL/GenBank/DDBJ databases">
        <title>Genome assembly for a Yunnan-Guizhou Plateau 3E fish, Anabarilius grahami (Regan), and its evolutionary and genetic applications.</title>
        <authorList>
            <person name="Jiang W."/>
        </authorList>
    </citation>
    <scope>NUCLEOTIDE SEQUENCE [LARGE SCALE GENOMIC DNA]</scope>
    <source>
        <strain evidence="2">AG-KIZ</strain>
        <tissue evidence="2">Muscle</tissue>
    </source>
</reference>
<evidence type="ECO:0000313" key="2">
    <source>
        <dbReference type="EMBL" id="ROL46618.1"/>
    </source>
</evidence>
<evidence type="ECO:0000313" key="3">
    <source>
        <dbReference type="Proteomes" id="UP000281406"/>
    </source>
</evidence>
<name>A0A3N0YLE4_ANAGA</name>
<proteinExistence type="predicted"/>
<feature type="compositionally biased region" description="Low complexity" evidence="1">
    <location>
        <begin position="143"/>
        <end position="169"/>
    </location>
</feature>
<dbReference type="EMBL" id="RJVU01037426">
    <property type="protein sequence ID" value="ROL46618.1"/>
    <property type="molecule type" value="Genomic_DNA"/>
</dbReference>
<feature type="region of interest" description="Disordered" evidence="1">
    <location>
        <begin position="131"/>
        <end position="172"/>
    </location>
</feature>
<dbReference type="Proteomes" id="UP000281406">
    <property type="component" value="Unassembled WGS sequence"/>
</dbReference>
<evidence type="ECO:0000256" key="1">
    <source>
        <dbReference type="SAM" id="MobiDB-lite"/>
    </source>
</evidence>
<protein>
    <submittedName>
        <fullName evidence="2">Uncharacterized protein</fullName>
    </submittedName>
</protein>
<gene>
    <name evidence="2" type="ORF">DPX16_7458</name>
</gene>
<feature type="compositionally biased region" description="Basic residues" evidence="1">
    <location>
        <begin position="68"/>
        <end position="80"/>
    </location>
</feature>
<dbReference type="AlphaFoldDB" id="A0A3N0YLE4"/>
<keyword evidence="3" id="KW-1185">Reference proteome</keyword>
<sequence length="192" mass="20572">MDHTPKADIAGFTLVRSVADTTGLNWKEDIIWCLENVIPDPGHSQTQSPNYHLRTQNKRVCPLQMLRKHPPRRASQRKRGQCSPLPQKRNARSLYFRHGLVGDPASPLSSDTPASPQMLVAAASPRFPVPATSLSSIGPPSAPSDSTAQSSSVVPQMPSATTTPSWLLPPSTPPWAVSTGELGVCAIGLLPS</sequence>
<feature type="region of interest" description="Disordered" evidence="1">
    <location>
        <begin position="68"/>
        <end position="88"/>
    </location>
</feature>
<organism evidence="2 3">
    <name type="scientific">Anabarilius grahami</name>
    <name type="common">Kanglang fish</name>
    <name type="synonym">Barilius grahami</name>
    <dbReference type="NCBI Taxonomy" id="495550"/>
    <lineage>
        <taxon>Eukaryota</taxon>
        <taxon>Metazoa</taxon>
        <taxon>Chordata</taxon>
        <taxon>Craniata</taxon>
        <taxon>Vertebrata</taxon>
        <taxon>Euteleostomi</taxon>
        <taxon>Actinopterygii</taxon>
        <taxon>Neopterygii</taxon>
        <taxon>Teleostei</taxon>
        <taxon>Ostariophysi</taxon>
        <taxon>Cypriniformes</taxon>
        <taxon>Xenocyprididae</taxon>
        <taxon>Xenocypridinae</taxon>
        <taxon>Xenocypridinae incertae sedis</taxon>
        <taxon>Anabarilius</taxon>
    </lineage>
</organism>